<dbReference type="SUPFAM" id="SSF48452">
    <property type="entry name" value="TPR-like"/>
    <property type="match status" value="1"/>
</dbReference>
<reference evidence="7 8" key="1">
    <citation type="submission" date="2014-03" db="EMBL/GenBank/DDBJ databases">
        <title>Bradyrhizobium valentinum sp. nov., isolated from effective nodules of Lupinus mariae-josephae, a lupine endemic of basic-lime soils in Eastern Spain.</title>
        <authorList>
            <person name="Duran D."/>
            <person name="Rey L."/>
            <person name="Navarro A."/>
            <person name="Busquets A."/>
            <person name="Imperial J."/>
            <person name="Ruiz-Argueso T."/>
        </authorList>
    </citation>
    <scope>NUCLEOTIDE SEQUENCE [LARGE SCALE GENOMIC DNA]</scope>
    <source>
        <strain evidence="7 8">PAC68</strain>
    </source>
</reference>
<dbReference type="SMART" id="SM00028">
    <property type="entry name" value="TPR"/>
    <property type="match status" value="1"/>
</dbReference>
<dbReference type="Proteomes" id="UP000050863">
    <property type="component" value="Unassembled WGS sequence"/>
</dbReference>
<dbReference type="SUPFAM" id="SSF53300">
    <property type="entry name" value="vWA-like"/>
    <property type="match status" value="1"/>
</dbReference>
<dbReference type="InterPro" id="IPR019734">
    <property type="entry name" value="TPR_rpt"/>
</dbReference>
<dbReference type="PANTHER" id="PTHR22550:SF14">
    <property type="entry name" value="VWFA DOMAIN-CONTAINING PROTEIN"/>
    <property type="match status" value="1"/>
</dbReference>
<dbReference type="PROSITE" id="PS50005">
    <property type="entry name" value="TPR"/>
    <property type="match status" value="1"/>
</dbReference>
<sequence length="509" mass="54960">MDGGQPPMPDAATIPFHLLRPLWLLALVPVVAVVLLVRWRESVTARWGGVIAPHLLKNLIVTPGRTWGISPIYLVAIAMTLGIVALSGPTWRRELPPFVEDKAPLMIALAVSSSMGRTDVAPSRLERAKQKIRDLLAARAGARTGLIAYAGSAHLVMPLTEDRAVIEPFLAALAPGLMPSDGKNATAALALATQSLASEPVAGTILVVADDLGNADGAALRQAAGRNSLAMLGVSPPQDGGSSPLDAVRVTVDNADIRALERRIETRFQSAQGDAFGTQWRDEGVWLLLPVALLSLLWFRRGTTVAWLLALFMLQAWPAQAQDAPRFADWWLTPDQQGRLAFDRGDYATAAKRFADPMWRGMAAYRAFDFLTAAQEFSHVDSVEGHFALGNAQAQNHAYEKAITAYDEVLKAQPDHAAAKVNRAIVVAALKAKEDKRRKQEDQDAPPPDLKADEMKVDPDQKGGKKIQVKADDLTTAGAAEAWMRQVQTSPADFLKLKFAIQAATGAPR</sequence>
<dbReference type="AlphaFoldDB" id="A0A0R3LVV8"/>
<dbReference type="InterPro" id="IPR013105">
    <property type="entry name" value="TPR_2"/>
</dbReference>
<comment type="caution">
    <text evidence="7">The sequence shown here is derived from an EMBL/GenBank/DDBJ whole genome shotgun (WGS) entry which is preliminary data.</text>
</comment>
<feature type="compositionally biased region" description="Basic and acidic residues" evidence="4">
    <location>
        <begin position="432"/>
        <end position="442"/>
    </location>
</feature>
<feature type="transmembrane region" description="Helical" evidence="5">
    <location>
        <begin position="72"/>
        <end position="91"/>
    </location>
</feature>
<feature type="domain" description="VWFA" evidence="6">
    <location>
        <begin position="105"/>
        <end position="210"/>
    </location>
</feature>
<dbReference type="InterPro" id="IPR036465">
    <property type="entry name" value="vWFA_dom_sf"/>
</dbReference>
<keyword evidence="5" id="KW-0812">Transmembrane</keyword>
<feature type="compositionally biased region" description="Basic and acidic residues" evidence="4">
    <location>
        <begin position="450"/>
        <end position="467"/>
    </location>
</feature>
<feature type="transmembrane region" description="Helical" evidence="5">
    <location>
        <begin position="20"/>
        <end position="37"/>
    </location>
</feature>
<feature type="region of interest" description="Disordered" evidence="4">
    <location>
        <begin position="432"/>
        <end position="467"/>
    </location>
</feature>
<dbReference type="InterPro" id="IPR011990">
    <property type="entry name" value="TPR-like_helical_dom_sf"/>
</dbReference>
<protein>
    <recommendedName>
        <fullName evidence="6">VWFA domain-containing protein</fullName>
    </recommendedName>
</protein>
<evidence type="ECO:0000313" key="8">
    <source>
        <dbReference type="Proteomes" id="UP000050863"/>
    </source>
</evidence>
<evidence type="ECO:0000256" key="1">
    <source>
        <dbReference type="ARBA" id="ARBA00022737"/>
    </source>
</evidence>
<dbReference type="Gene3D" id="1.25.40.10">
    <property type="entry name" value="Tetratricopeptide repeat domain"/>
    <property type="match status" value="1"/>
</dbReference>
<dbReference type="Pfam" id="PF07719">
    <property type="entry name" value="TPR_2"/>
    <property type="match status" value="1"/>
</dbReference>
<evidence type="ECO:0000259" key="6">
    <source>
        <dbReference type="Pfam" id="PF13519"/>
    </source>
</evidence>
<dbReference type="Pfam" id="PF13519">
    <property type="entry name" value="VWA_2"/>
    <property type="match status" value="1"/>
</dbReference>
<dbReference type="Gene3D" id="3.40.50.410">
    <property type="entry name" value="von Willebrand factor, type A domain"/>
    <property type="match status" value="1"/>
</dbReference>
<feature type="repeat" description="TPR" evidence="3">
    <location>
        <begin position="383"/>
        <end position="416"/>
    </location>
</feature>
<dbReference type="PANTHER" id="PTHR22550">
    <property type="entry name" value="SPORE GERMINATION PROTEIN"/>
    <property type="match status" value="1"/>
</dbReference>
<evidence type="ECO:0000256" key="4">
    <source>
        <dbReference type="SAM" id="MobiDB-lite"/>
    </source>
</evidence>
<keyword evidence="2 3" id="KW-0802">TPR repeat</keyword>
<keyword evidence="8" id="KW-1185">Reference proteome</keyword>
<gene>
    <name evidence="7" type="ORF">CQ12_31415</name>
</gene>
<dbReference type="InterPro" id="IPR002035">
    <property type="entry name" value="VWF_A"/>
</dbReference>
<accession>A0A0R3LVV8</accession>
<organism evidence="7 8">
    <name type="scientific">Bradyrhizobium jicamae</name>
    <dbReference type="NCBI Taxonomy" id="280332"/>
    <lineage>
        <taxon>Bacteria</taxon>
        <taxon>Pseudomonadati</taxon>
        <taxon>Pseudomonadota</taxon>
        <taxon>Alphaproteobacteria</taxon>
        <taxon>Hyphomicrobiales</taxon>
        <taxon>Nitrobacteraceae</taxon>
        <taxon>Bradyrhizobium</taxon>
    </lineage>
</organism>
<dbReference type="InterPro" id="IPR050768">
    <property type="entry name" value="UPF0353/GerABKA_families"/>
</dbReference>
<evidence type="ECO:0000256" key="3">
    <source>
        <dbReference type="PROSITE-ProRule" id="PRU00339"/>
    </source>
</evidence>
<evidence type="ECO:0000256" key="5">
    <source>
        <dbReference type="SAM" id="Phobius"/>
    </source>
</evidence>
<dbReference type="EMBL" id="LLXZ01000076">
    <property type="protein sequence ID" value="KRR09107.1"/>
    <property type="molecule type" value="Genomic_DNA"/>
</dbReference>
<evidence type="ECO:0000256" key="2">
    <source>
        <dbReference type="ARBA" id="ARBA00022803"/>
    </source>
</evidence>
<name>A0A0R3LVV8_9BRAD</name>
<keyword evidence="1" id="KW-0677">Repeat</keyword>
<evidence type="ECO:0000313" key="7">
    <source>
        <dbReference type="EMBL" id="KRR09107.1"/>
    </source>
</evidence>
<keyword evidence="5" id="KW-1133">Transmembrane helix</keyword>
<keyword evidence="5" id="KW-0472">Membrane</keyword>
<dbReference type="STRING" id="280332.CQ12_31415"/>
<proteinExistence type="predicted"/>